<dbReference type="Gene3D" id="2.130.10.130">
    <property type="entry name" value="Integrin alpha, N-terminal"/>
    <property type="match status" value="1"/>
</dbReference>
<reference evidence="2 3" key="1">
    <citation type="submission" date="2024-06" db="EMBL/GenBank/DDBJ databases">
        <title>The Natural Products Discovery Center: Release of the First 8490 Sequenced Strains for Exploring Actinobacteria Biosynthetic Diversity.</title>
        <authorList>
            <person name="Kalkreuter E."/>
            <person name="Kautsar S.A."/>
            <person name="Yang D."/>
            <person name="Bader C.D."/>
            <person name="Teijaro C.N."/>
            <person name="Fluegel L."/>
            <person name="Davis C.M."/>
            <person name="Simpson J.R."/>
            <person name="Lauterbach L."/>
            <person name="Steele A.D."/>
            <person name="Gui C."/>
            <person name="Meng S."/>
            <person name="Li G."/>
            <person name="Viehrig K."/>
            <person name="Ye F."/>
            <person name="Su P."/>
            <person name="Kiefer A.F."/>
            <person name="Nichols A."/>
            <person name="Cepeda A.J."/>
            <person name="Yan W."/>
            <person name="Fan B."/>
            <person name="Jiang Y."/>
            <person name="Adhikari A."/>
            <person name="Zheng C.-J."/>
            <person name="Schuster L."/>
            <person name="Cowan T.M."/>
            <person name="Smanski M.J."/>
            <person name="Chevrette M.G."/>
            <person name="De Carvalho L.P.S."/>
            <person name="Shen B."/>
        </authorList>
    </citation>
    <scope>NUCLEOTIDE SEQUENCE [LARGE SCALE GENOMIC DNA]</scope>
    <source>
        <strain evidence="2 3">NPDC052347</strain>
    </source>
</reference>
<organism evidence="2 3">
    <name type="scientific">Streptomyces orinoci</name>
    <name type="common">Streptoverticillium orinoci</name>
    <dbReference type="NCBI Taxonomy" id="67339"/>
    <lineage>
        <taxon>Bacteria</taxon>
        <taxon>Bacillati</taxon>
        <taxon>Actinomycetota</taxon>
        <taxon>Actinomycetes</taxon>
        <taxon>Kitasatosporales</taxon>
        <taxon>Streptomycetaceae</taxon>
        <taxon>Streptomyces</taxon>
    </lineage>
</organism>
<evidence type="ECO:0000313" key="2">
    <source>
        <dbReference type="EMBL" id="MEV5507224.1"/>
    </source>
</evidence>
<comment type="caution">
    <text evidence="2">The sequence shown here is derived from an EMBL/GenBank/DDBJ whole genome shotgun (WGS) entry which is preliminary data.</text>
</comment>
<evidence type="ECO:0000313" key="3">
    <source>
        <dbReference type="Proteomes" id="UP001552594"/>
    </source>
</evidence>
<gene>
    <name evidence="2" type="ORF">AB0L16_12205</name>
</gene>
<dbReference type="RefSeq" id="WP_161968590.1">
    <property type="nucleotide sequence ID" value="NZ_JBFAUK010000007.1"/>
</dbReference>
<dbReference type="PANTHER" id="PTHR44103:SF1">
    <property type="entry name" value="PROPROTEIN CONVERTASE P"/>
    <property type="match status" value="1"/>
</dbReference>
<dbReference type="EMBL" id="JBFAUK010000007">
    <property type="protein sequence ID" value="MEV5507224.1"/>
    <property type="molecule type" value="Genomic_DNA"/>
</dbReference>
<dbReference type="Proteomes" id="UP001552594">
    <property type="component" value="Unassembled WGS sequence"/>
</dbReference>
<dbReference type="SUPFAM" id="SSF54001">
    <property type="entry name" value="Cysteine proteinases"/>
    <property type="match status" value="1"/>
</dbReference>
<dbReference type="Pfam" id="PF13517">
    <property type="entry name" value="FG-GAP_3"/>
    <property type="match status" value="2"/>
</dbReference>
<protein>
    <submittedName>
        <fullName evidence="2">VCBS repeat-containing protein</fullName>
    </submittedName>
</protein>
<dbReference type="Gene3D" id="2.115.10.10">
    <property type="entry name" value="Tachylectin 2"/>
    <property type="match status" value="1"/>
</dbReference>
<accession>A0ABV3JY48</accession>
<dbReference type="InterPro" id="IPR013517">
    <property type="entry name" value="FG-GAP"/>
</dbReference>
<proteinExistence type="predicted"/>
<dbReference type="Gene3D" id="3.90.1720.10">
    <property type="entry name" value="endopeptidase domain like (from Nostoc punctiforme)"/>
    <property type="match status" value="1"/>
</dbReference>
<keyword evidence="3" id="KW-1185">Reference proteome</keyword>
<name>A0ABV3JY48_STRON</name>
<keyword evidence="1" id="KW-0732">Signal</keyword>
<sequence>MAPAITRSEVLRRAQTWVDADLPYNQQAKYQGYRTDCSGYVSMAWNLGDSLTTPEFDGSVAKRISKEELLPGDALLNPKAGDYGHIVLFEKWANDAHTSYVGYELSGTGMHHRTLPYAYLPGYDADSYYPIRNMSIVDDTPDDPGMTSLTAGDFNGDGKKDLVAVEVNSGKLFMYPGQGNGRLGDRVEIGNGGWNGMKDLVATDLDGDGKDDLIATEKSTGKLFMYPGTGNGVGDRIEIGRGGWNGLKNLFAGDFNGDGKKDIGATDIATGKLLLYPGRGNRNGLYALGDPVEIGNGGWNEMNKLVSPGDMNGDGKDDLIATETTTGKLFLYPGTGHGLGDRIEIGHGGWNGISGYAGADFNGDGIGDLAAVESDPGQTGKLYFYPGTGKGGLGDRTEIGNGGW</sequence>
<dbReference type="InterPro" id="IPR038765">
    <property type="entry name" value="Papain-like_cys_pep_sf"/>
</dbReference>
<dbReference type="PANTHER" id="PTHR44103">
    <property type="entry name" value="PROPROTEIN CONVERTASE P"/>
    <property type="match status" value="1"/>
</dbReference>
<evidence type="ECO:0000256" key="1">
    <source>
        <dbReference type="ARBA" id="ARBA00022729"/>
    </source>
</evidence>
<dbReference type="SUPFAM" id="SSF69318">
    <property type="entry name" value="Integrin alpha N-terminal domain"/>
    <property type="match status" value="1"/>
</dbReference>
<dbReference type="InterPro" id="IPR028994">
    <property type="entry name" value="Integrin_alpha_N"/>
</dbReference>